<name>A0ABU0HMC6_9HYPH</name>
<dbReference type="Pfam" id="PF19802">
    <property type="entry name" value="DUF6285"/>
    <property type="match status" value="1"/>
</dbReference>
<evidence type="ECO:0000313" key="3">
    <source>
        <dbReference type="Proteomes" id="UP001236369"/>
    </source>
</evidence>
<feature type="domain" description="DUF6285" evidence="1">
    <location>
        <begin position="24"/>
        <end position="99"/>
    </location>
</feature>
<keyword evidence="3" id="KW-1185">Reference proteome</keyword>
<dbReference type="RefSeq" id="WP_238249360.1">
    <property type="nucleotide sequence ID" value="NZ_BPQX01000029.1"/>
</dbReference>
<sequence length="111" mass="11363">MRDDPSGAALIEAARRALTEEVLPGLAGRPRYVALMVANALGIALREIDQAGAATHARERLLPPGPGSEDERGAALVGAIRAGRHDGDGALHGALTETATVSAGIWKAPLP</sequence>
<evidence type="ECO:0000259" key="1">
    <source>
        <dbReference type="Pfam" id="PF19802"/>
    </source>
</evidence>
<comment type="caution">
    <text evidence="2">The sequence shown here is derived from an EMBL/GenBank/DDBJ whole genome shotgun (WGS) entry which is preliminary data.</text>
</comment>
<reference evidence="2 3" key="1">
    <citation type="submission" date="2023-07" db="EMBL/GenBank/DDBJ databases">
        <title>Genomic Encyclopedia of Type Strains, Phase IV (KMG-IV): sequencing the most valuable type-strain genomes for metagenomic binning, comparative biology and taxonomic classification.</title>
        <authorList>
            <person name="Goeker M."/>
        </authorList>
    </citation>
    <scope>NUCLEOTIDE SEQUENCE [LARGE SCALE GENOMIC DNA]</scope>
    <source>
        <strain evidence="2 3">DSM 19562</strain>
    </source>
</reference>
<organism evidence="2 3">
    <name type="scientific">Methylobacterium persicinum</name>
    <dbReference type="NCBI Taxonomy" id="374426"/>
    <lineage>
        <taxon>Bacteria</taxon>
        <taxon>Pseudomonadati</taxon>
        <taxon>Pseudomonadota</taxon>
        <taxon>Alphaproteobacteria</taxon>
        <taxon>Hyphomicrobiales</taxon>
        <taxon>Methylobacteriaceae</taxon>
        <taxon>Methylobacterium</taxon>
    </lineage>
</organism>
<dbReference type="InterPro" id="IPR046252">
    <property type="entry name" value="DUF6285"/>
</dbReference>
<accession>A0ABU0HMC6</accession>
<proteinExistence type="predicted"/>
<protein>
    <recommendedName>
        <fullName evidence="1">DUF6285 domain-containing protein</fullName>
    </recommendedName>
</protein>
<gene>
    <name evidence="2" type="ORF">QO016_002984</name>
</gene>
<evidence type="ECO:0000313" key="2">
    <source>
        <dbReference type="EMBL" id="MDQ0443481.1"/>
    </source>
</evidence>
<dbReference type="Proteomes" id="UP001236369">
    <property type="component" value="Unassembled WGS sequence"/>
</dbReference>
<dbReference type="EMBL" id="JAUSVV010000006">
    <property type="protein sequence ID" value="MDQ0443481.1"/>
    <property type="molecule type" value="Genomic_DNA"/>
</dbReference>